<organism evidence="2 3">
    <name type="scientific">Streptomyces ambofaciens (strain ATCC 23877 / 3486 / DSM 40053 / JCM 4204 / NBRC 12836 / NRRL B-2516)</name>
    <dbReference type="NCBI Taxonomy" id="278992"/>
    <lineage>
        <taxon>Bacteria</taxon>
        <taxon>Bacillati</taxon>
        <taxon>Actinomycetota</taxon>
        <taxon>Actinomycetes</taxon>
        <taxon>Kitasatosporales</taxon>
        <taxon>Streptomycetaceae</taxon>
        <taxon>Streptomyces</taxon>
    </lineage>
</organism>
<accession>A0A0K2B6H4</accession>
<name>A0A0K2B6H4_STRA7</name>
<evidence type="ECO:0000256" key="1">
    <source>
        <dbReference type="SAM" id="MobiDB-lite"/>
    </source>
</evidence>
<protein>
    <submittedName>
        <fullName evidence="2">Malonate decarboxylase gamma subunit</fullName>
    </submittedName>
</protein>
<evidence type="ECO:0000313" key="3">
    <source>
        <dbReference type="Proteomes" id="UP000061018"/>
    </source>
</evidence>
<reference evidence="3" key="1">
    <citation type="journal article" date="2015" name="J. Biotechnol.">
        <title>Complete genome sequence of Streptomyces ambofaciens ATCC 23877, the spiramycin producer.</title>
        <authorList>
            <person name="Thibessard A."/>
            <person name="Haas D."/>
            <person name="Gerbaud C."/>
            <person name="Aigle B."/>
            <person name="Lautru S."/>
            <person name="Pernodet J.L."/>
            <person name="Leblond P."/>
        </authorList>
    </citation>
    <scope>NUCLEOTIDE SEQUENCE [LARGE SCALE GENOMIC DNA]</scope>
    <source>
        <strain evidence="3">ATCC 23877 / 3486 / DSM 40053 / JCM 4204 / NBRC 12836 / NRRL B-2516</strain>
        <plasmid evidence="3">pSAM1</plasmid>
    </source>
</reference>
<dbReference type="KEGG" id="samb:SAM23877_p067"/>
<proteinExistence type="predicted"/>
<dbReference type="AlphaFoldDB" id="A0A0K2B6H4"/>
<dbReference type="Proteomes" id="UP000061018">
    <property type="component" value="Plasmid pSAM1"/>
</dbReference>
<gene>
    <name evidence="2" type="ORF">SAM23877_p067</name>
</gene>
<dbReference type="EMBL" id="CP012383">
    <property type="protein sequence ID" value="AKZ60776.1"/>
    <property type="molecule type" value="Genomic_DNA"/>
</dbReference>
<keyword evidence="2" id="KW-0614">Plasmid</keyword>
<geneLocation type="plasmid" evidence="2 3">
    <name>pSAM1</name>
</geneLocation>
<feature type="region of interest" description="Disordered" evidence="1">
    <location>
        <begin position="34"/>
        <end position="54"/>
    </location>
</feature>
<evidence type="ECO:0000313" key="2">
    <source>
        <dbReference type="EMBL" id="AKZ60776.1"/>
    </source>
</evidence>
<sequence>MRPHGTASNRGRGHMGQDTATAAAKALRLLDSPELRHHPANGPQERRNPSTTAGAPLNIGLVDYLAEKAGEVIALTREIAPDAGPMPATRADLYEWSINATGDADQAQQAHREHLFEKQRLEHAVRLGETDEVCKQPCPGCGYWGLMWDSAARRARCTNRRCTTPEGLSTSWTLARLAAQKIERTEIWRRNAT</sequence>